<name>A0A134DFM0_9MICO</name>
<dbReference type="EMBL" id="CP025299">
    <property type="protein sequence ID" value="AUG30632.1"/>
    <property type="molecule type" value="Genomic_DNA"/>
</dbReference>
<organism evidence="1 2">
    <name type="scientific">Microbacterium hominis</name>
    <dbReference type="NCBI Taxonomy" id="162426"/>
    <lineage>
        <taxon>Bacteria</taxon>
        <taxon>Bacillati</taxon>
        <taxon>Actinomycetota</taxon>
        <taxon>Actinomycetes</taxon>
        <taxon>Micrococcales</taxon>
        <taxon>Microbacteriaceae</taxon>
        <taxon>Microbacterium</taxon>
    </lineage>
</organism>
<dbReference type="AlphaFoldDB" id="A0A134DFM0"/>
<dbReference type="Proteomes" id="UP000233276">
    <property type="component" value="Chromosome"/>
</dbReference>
<evidence type="ECO:0000313" key="2">
    <source>
        <dbReference type="Proteomes" id="UP000233276"/>
    </source>
</evidence>
<dbReference type="OrthoDB" id="5075457at2"/>
<gene>
    <name evidence="1" type="ORF">CXR34_14930</name>
</gene>
<accession>A0A134DFM0</accession>
<reference evidence="1 2" key="1">
    <citation type="submission" date="2017-12" db="EMBL/GenBank/DDBJ databases">
        <title>Isolation and characterization of estrogens degradatiion strain Microbacterium hominis SJTG1.</title>
        <authorList>
            <person name="Xiong W."/>
            <person name="Yin C."/>
            <person name="Zheng D."/>
            <person name="Liang R."/>
        </authorList>
    </citation>
    <scope>NUCLEOTIDE SEQUENCE [LARGE SCALE GENOMIC DNA]</scope>
    <source>
        <strain evidence="1 2">SJTG1</strain>
    </source>
</reference>
<dbReference type="RefSeq" id="WP_060960302.1">
    <property type="nucleotide sequence ID" value="NZ_CP025299.1"/>
</dbReference>
<proteinExistence type="predicted"/>
<protein>
    <submittedName>
        <fullName evidence="1">Uncharacterized protein</fullName>
    </submittedName>
</protein>
<dbReference type="KEGG" id="mhos:CXR34_14930"/>
<evidence type="ECO:0000313" key="1">
    <source>
        <dbReference type="EMBL" id="AUG30632.1"/>
    </source>
</evidence>
<sequence length="85" mass="9300">MSRAGGARIVEIYVDAHWQTAPARRYLDPPTARQLRLEGITMVRVVPSLWSRVTGRSAGLVGRDISVARYLATTTHRGDDASPPA</sequence>